<dbReference type="CDD" id="cd00609">
    <property type="entry name" value="AAT_like"/>
    <property type="match status" value="1"/>
</dbReference>
<dbReference type="Proteomes" id="UP000015530">
    <property type="component" value="Unassembled WGS sequence"/>
</dbReference>
<keyword evidence="2" id="KW-0808">Transferase</keyword>
<name>T0LK43_COLGC</name>
<keyword evidence="2" id="KW-0032">Aminotransferase</keyword>
<proteinExistence type="predicted"/>
<dbReference type="Gene3D" id="3.40.640.10">
    <property type="entry name" value="Type I PLP-dependent aspartate aminotransferase-like (Major domain)"/>
    <property type="match status" value="1"/>
</dbReference>
<protein>
    <submittedName>
        <fullName evidence="2">Aminotransferase</fullName>
    </submittedName>
</protein>
<dbReference type="GO" id="GO:0047536">
    <property type="term" value="F:2-aminoadipate transaminase activity"/>
    <property type="evidence" value="ECO:0007669"/>
    <property type="project" value="TreeGrafter"/>
</dbReference>
<evidence type="ECO:0000313" key="3">
    <source>
        <dbReference type="Proteomes" id="UP000015530"/>
    </source>
</evidence>
<dbReference type="PANTHER" id="PTHR42858:SF1">
    <property type="entry name" value="LD15494P"/>
    <property type="match status" value="1"/>
</dbReference>
<dbReference type="Pfam" id="PF00155">
    <property type="entry name" value="Aminotran_1_2"/>
    <property type="match status" value="1"/>
</dbReference>
<dbReference type="EMBL" id="AMYD01002585">
    <property type="protein sequence ID" value="EQB48555.1"/>
    <property type="molecule type" value="Genomic_DNA"/>
</dbReference>
<organism evidence="2 3">
    <name type="scientific">Colletotrichum gloeosporioides (strain Cg-14)</name>
    <name type="common">Anthracnose fungus</name>
    <name type="synonym">Glomerella cingulata</name>
    <dbReference type="NCBI Taxonomy" id="1237896"/>
    <lineage>
        <taxon>Eukaryota</taxon>
        <taxon>Fungi</taxon>
        <taxon>Dikarya</taxon>
        <taxon>Ascomycota</taxon>
        <taxon>Pezizomycotina</taxon>
        <taxon>Sordariomycetes</taxon>
        <taxon>Hypocreomycetidae</taxon>
        <taxon>Glomerellales</taxon>
        <taxon>Glomerellaceae</taxon>
        <taxon>Colletotrichum</taxon>
        <taxon>Colletotrichum gloeosporioides species complex</taxon>
    </lineage>
</organism>
<feature type="domain" description="Aminotransferase class I/classII large" evidence="1">
    <location>
        <begin position="144"/>
        <end position="391"/>
    </location>
</feature>
<dbReference type="AlphaFoldDB" id="T0LK43"/>
<dbReference type="OrthoDB" id="7042322at2759"/>
<dbReference type="InterPro" id="IPR015421">
    <property type="entry name" value="PyrdxlP-dep_Trfase_major"/>
</dbReference>
<dbReference type="GO" id="GO:0030170">
    <property type="term" value="F:pyridoxal phosphate binding"/>
    <property type="evidence" value="ECO:0007669"/>
    <property type="project" value="InterPro"/>
</dbReference>
<dbReference type="InterPro" id="IPR004839">
    <property type="entry name" value="Aminotransferase_I/II_large"/>
</dbReference>
<dbReference type="SUPFAM" id="SSF53383">
    <property type="entry name" value="PLP-dependent transferases"/>
    <property type="match status" value="1"/>
</dbReference>
<dbReference type="SUPFAM" id="SSF54427">
    <property type="entry name" value="NTF2-like"/>
    <property type="match status" value="1"/>
</dbReference>
<accession>T0LK43</accession>
<dbReference type="InterPro" id="IPR032710">
    <property type="entry name" value="NTF2-like_dom_sf"/>
</dbReference>
<dbReference type="HOGENOM" id="CLU_681533_0_0_1"/>
<comment type="caution">
    <text evidence="2">The sequence shown here is derived from an EMBL/GenBank/DDBJ whole genome shotgun (WGS) entry which is preliminary data.</text>
</comment>
<dbReference type="Gene3D" id="3.10.450.50">
    <property type="match status" value="1"/>
</dbReference>
<evidence type="ECO:0000313" key="2">
    <source>
        <dbReference type="EMBL" id="EQB48555.1"/>
    </source>
</evidence>
<dbReference type="STRING" id="1237896.T0LK43"/>
<sequence>MDPTPGALAAHSFEYDALALDKPLAEFLQRFYTFSDNKENANSWAECFAENGVMKKAATNVQGRDKIAEVNLGSWKGQASRKHTVFKVFPFSPGNANEVMLHGQSNYVYDDGTTGEMGWAARLHFQRFDDGRILIDTYHIFPLLYGPELGSTSLRESIGKWLNDFYAPSAGPNPPSERIVITNGASNGLATILQKFTDPSTRAVWMVEPTYFLACPIFKDAGMMARIHGVPEVEDGVDLDFLAKALQEVDDEWPADASLPPRKLAKAGYPKIYKHVIYLIPTFSNPSGKTMGIENRRKLVQLARKHDALIITDDVYDMLRWYADDDGDTSSGEIPQCQPRIVDVDLDMESATVFGNSVGNGSFSKIVAPGMRVGWLEGTPDFVAAMGTVEQASLGVAKVTSRHS</sequence>
<reference evidence="3" key="1">
    <citation type="journal article" date="2013" name="Mol. Plant Microbe Interact.">
        <title>Global aspects of pacC regulation of pathogenicity genes in Colletotrichum gloeosporioides as revealed by transcriptome analysis.</title>
        <authorList>
            <person name="Alkan N."/>
            <person name="Meng X."/>
            <person name="Friedlander G."/>
            <person name="Reuveni E."/>
            <person name="Sukno S."/>
            <person name="Sherman A."/>
            <person name="Thon M."/>
            <person name="Fluhr R."/>
            <person name="Prusky D."/>
        </authorList>
    </citation>
    <scope>NUCLEOTIDE SEQUENCE [LARGE SCALE GENOMIC DNA]</scope>
    <source>
        <strain evidence="3">Cg-14</strain>
    </source>
</reference>
<dbReference type="PANTHER" id="PTHR42858">
    <property type="entry name" value="AMINOTRANSFERASE"/>
    <property type="match status" value="1"/>
</dbReference>
<gene>
    <name evidence="2" type="ORF">CGLO_12183</name>
</gene>
<evidence type="ECO:0000259" key="1">
    <source>
        <dbReference type="Pfam" id="PF00155"/>
    </source>
</evidence>
<dbReference type="InterPro" id="IPR015424">
    <property type="entry name" value="PyrdxlP-dep_Trfase"/>
</dbReference>
<dbReference type="eggNOG" id="KOG0634">
    <property type="taxonomic scope" value="Eukaryota"/>
</dbReference>